<dbReference type="EMBL" id="CP136958">
    <property type="protein sequence ID" value="WOT03399.1"/>
    <property type="molecule type" value="Genomic_DNA"/>
</dbReference>
<organism evidence="1 2">
    <name type="scientific">Corynebacterium pyruviciproducens</name>
    <dbReference type="NCBI Taxonomy" id="598660"/>
    <lineage>
        <taxon>Bacteria</taxon>
        <taxon>Bacillati</taxon>
        <taxon>Actinomycetota</taxon>
        <taxon>Actinomycetes</taxon>
        <taxon>Mycobacteriales</taxon>
        <taxon>Corynebacteriaceae</taxon>
        <taxon>Corynebacterium</taxon>
    </lineage>
</organism>
<proteinExistence type="predicted"/>
<accession>A0AAF0YWW0</accession>
<dbReference type="RefSeq" id="WP_143485525.1">
    <property type="nucleotide sequence ID" value="NZ_CP136958.1"/>
</dbReference>
<evidence type="ECO:0000313" key="1">
    <source>
        <dbReference type="EMBL" id="WOT03399.1"/>
    </source>
</evidence>
<dbReference type="AlphaFoldDB" id="A0AAF0YWW0"/>
<dbReference type="KEGG" id="cpyr:CYJ47_06505"/>
<protein>
    <submittedName>
        <fullName evidence="1">Uncharacterized protein</fullName>
    </submittedName>
</protein>
<reference evidence="1" key="1">
    <citation type="submission" date="2017-12" db="EMBL/GenBank/DDBJ databases">
        <authorList>
            <person name="Thomas-White K."/>
            <person name="Wolfe A.J."/>
        </authorList>
    </citation>
    <scope>NUCLEOTIDE SEQUENCE</scope>
    <source>
        <strain evidence="1">UMB0763</strain>
    </source>
</reference>
<sequence length="90" mass="10746">MIDYEANNQLMRFGTCDLCSFEAMGSEPEFLFTDGEKEWWVDGYYWCYGTQYAIDVNPIQFALWLEKNEVDELPTDYESLERLVDRFNND</sequence>
<name>A0AAF0YWW0_9CORY</name>
<reference evidence="1" key="2">
    <citation type="submission" date="2023-10" db="EMBL/GenBank/DDBJ databases">
        <authorList>
            <person name="Choi B."/>
        </authorList>
    </citation>
    <scope>NUCLEOTIDE SEQUENCE</scope>
    <source>
        <strain evidence="1">UMB0763</strain>
    </source>
</reference>
<gene>
    <name evidence="1" type="ORF">CYJ47_06505</name>
</gene>
<dbReference type="Proteomes" id="UP000234560">
    <property type="component" value="Chromosome"/>
</dbReference>
<evidence type="ECO:0000313" key="2">
    <source>
        <dbReference type="Proteomes" id="UP000234560"/>
    </source>
</evidence>